<keyword evidence="2" id="KW-1185">Reference proteome</keyword>
<dbReference type="OrthoDB" id="691391at2759"/>
<protein>
    <submittedName>
        <fullName evidence="1">Uncharacterized protein</fullName>
    </submittedName>
</protein>
<proteinExistence type="predicted"/>
<evidence type="ECO:0000313" key="2">
    <source>
        <dbReference type="Proteomes" id="UP000095767"/>
    </source>
</evidence>
<comment type="caution">
    <text evidence="1">The sequence shown here is derived from an EMBL/GenBank/DDBJ whole genome shotgun (WGS) entry which is preliminary data.</text>
</comment>
<evidence type="ECO:0000313" key="1">
    <source>
        <dbReference type="EMBL" id="OEL16532.1"/>
    </source>
</evidence>
<reference evidence="1 2" key="1">
    <citation type="submission" date="2016-09" db="EMBL/GenBank/DDBJ databases">
        <title>The draft genome of Dichanthelium oligosanthes: A C3 panicoid grass species.</title>
        <authorList>
            <person name="Studer A.J."/>
            <person name="Schnable J.C."/>
            <person name="Brutnell T.P."/>
        </authorList>
    </citation>
    <scope>NUCLEOTIDE SEQUENCE [LARGE SCALE GENOMIC DNA]</scope>
    <source>
        <strain evidence="2">cv. Kellogg 1175</strain>
        <tissue evidence="1">Leaf</tissue>
    </source>
</reference>
<accession>A0A1E5UUC6</accession>
<name>A0A1E5UUC6_9POAL</name>
<dbReference type="EMBL" id="LWDX02062680">
    <property type="protein sequence ID" value="OEL16532.1"/>
    <property type="molecule type" value="Genomic_DNA"/>
</dbReference>
<dbReference type="Proteomes" id="UP000095767">
    <property type="component" value="Unassembled WGS sequence"/>
</dbReference>
<sequence>MSSEDGMLGFATMVDSNLYLCSSVVGPNGDVVWAQSRFIELKTLLPIGAYARSLDVVGFADGVDLRYRSIVWPCKEIIQGD</sequence>
<dbReference type="AlphaFoldDB" id="A0A1E5UUC6"/>
<organism evidence="1 2">
    <name type="scientific">Dichanthelium oligosanthes</name>
    <dbReference type="NCBI Taxonomy" id="888268"/>
    <lineage>
        <taxon>Eukaryota</taxon>
        <taxon>Viridiplantae</taxon>
        <taxon>Streptophyta</taxon>
        <taxon>Embryophyta</taxon>
        <taxon>Tracheophyta</taxon>
        <taxon>Spermatophyta</taxon>
        <taxon>Magnoliopsida</taxon>
        <taxon>Liliopsida</taxon>
        <taxon>Poales</taxon>
        <taxon>Poaceae</taxon>
        <taxon>PACMAD clade</taxon>
        <taxon>Panicoideae</taxon>
        <taxon>Panicodae</taxon>
        <taxon>Paniceae</taxon>
        <taxon>Dichantheliinae</taxon>
        <taxon>Dichanthelium</taxon>
    </lineage>
</organism>
<gene>
    <name evidence="1" type="ORF">BAE44_0022450</name>
</gene>